<dbReference type="EMBL" id="DRIG01000086">
    <property type="protein sequence ID" value="HEC79074.1"/>
    <property type="molecule type" value="Genomic_DNA"/>
</dbReference>
<dbReference type="Pfam" id="PF02624">
    <property type="entry name" value="YcaO"/>
    <property type="match status" value="1"/>
</dbReference>
<dbReference type="PANTHER" id="PTHR37809">
    <property type="entry name" value="RIBOSOMAL PROTEIN S12 METHYLTHIOTRANSFERASE ACCESSORY FACTOR YCAO"/>
    <property type="match status" value="1"/>
</dbReference>
<gene>
    <name evidence="2" type="ORF">ENI34_08050</name>
</gene>
<dbReference type="AlphaFoldDB" id="A0A9C9K0Y6"/>
<evidence type="ECO:0000313" key="2">
    <source>
        <dbReference type="EMBL" id="HEC79074.1"/>
    </source>
</evidence>
<organism evidence="2 3">
    <name type="scientific">candidate division WOR-3 bacterium</name>
    <dbReference type="NCBI Taxonomy" id="2052148"/>
    <lineage>
        <taxon>Bacteria</taxon>
        <taxon>Bacteria division WOR-3</taxon>
    </lineage>
</organism>
<dbReference type="InterPro" id="IPR003776">
    <property type="entry name" value="YcaO-like_dom"/>
</dbReference>
<dbReference type="PROSITE" id="PS51664">
    <property type="entry name" value="YCAO"/>
    <property type="match status" value="1"/>
</dbReference>
<evidence type="ECO:0000259" key="1">
    <source>
        <dbReference type="PROSITE" id="PS51664"/>
    </source>
</evidence>
<reference evidence="2" key="1">
    <citation type="journal article" date="2020" name="mSystems">
        <title>Genome- and Community-Level Interaction Insights into Carbon Utilization and Element Cycling Functions of Hydrothermarchaeota in Hydrothermal Sediment.</title>
        <authorList>
            <person name="Zhou Z."/>
            <person name="Liu Y."/>
            <person name="Xu W."/>
            <person name="Pan J."/>
            <person name="Luo Z.H."/>
            <person name="Li M."/>
        </authorList>
    </citation>
    <scope>NUCLEOTIDE SEQUENCE</scope>
    <source>
        <strain evidence="2">HyVt-388</strain>
    </source>
</reference>
<protein>
    <recommendedName>
        <fullName evidence="1">YcaO domain-containing protein</fullName>
    </recommendedName>
</protein>
<dbReference type="Gene3D" id="3.30.1330.230">
    <property type="match status" value="1"/>
</dbReference>
<proteinExistence type="predicted"/>
<dbReference type="PANTHER" id="PTHR37809:SF1">
    <property type="entry name" value="RIBOSOMAL PROTEIN S12 METHYLTHIOTRANSFERASE ACCESSORY FACTOR YCAO"/>
    <property type="match status" value="1"/>
</dbReference>
<sequence>MFGYKDERPEITVTNIRTILKPLGLFPIEKKWYFSCADTCSLHLTIDEKTNWGVYGKGVTYKEALASAYGELMERLQNQILYPLDLFYSFDKKLAKHCNFFVTPDEKFIDIPTFIKEMPPEIINKFPHLNKNKVIPYLRKLLKFQSFYKTDLLCIPYYDVFSDSIVYLPSVFTPLFYGSNGMCAGNTFEEAIVQGISEIFERFAKIKIIQNEINPPRIPELLLQKYFTNEYLILKKIRQNKNYFVEVRDCSLNINLPVIAILLFDQVSNKYLISFGAHPDLRMALNRALTELLQLNLKWKLHHARPFDIEESIEISKKSLEYYDLRSMTVLPNVFFSDCYTFQYNRQNYVRSFRNNRDCLNYLIDFIKKMNWKLLIRNNSYLKFPTFQIIIPGISEIRYFSYTKLRVVEEEVSVASVLRSIDRVSNKRLRITVSYIENLLRLGYDSNLLSLTGLPLSSKSFLGKINLPSFLIYAYWKLGELTKAINVIDNLLCKKNYDFQINSYLRCLKNYFVILKRKDNIMMNKEVLTKIYGSLIVEKIFGEFKKPKQIFINWNNAVCPTCSRCCFKNECSYERFRILHMELKNVMVRAGINQEEVHRLLEQNN</sequence>
<dbReference type="NCBIfam" id="TIGR00702">
    <property type="entry name" value="YcaO-type kinase domain"/>
    <property type="match status" value="1"/>
</dbReference>
<feature type="domain" description="YcaO" evidence="1">
    <location>
        <begin position="56"/>
        <end position="455"/>
    </location>
</feature>
<comment type="caution">
    <text evidence="2">The sequence shown here is derived from an EMBL/GenBank/DDBJ whole genome shotgun (WGS) entry which is preliminary data.</text>
</comment>
<evidence type="ECO:0000313" key="3">
    <source>
        <dbReference type="Proteomes" id="UP000885826"/>
    </source>
</evidence>
<accession>A0A9C9K0Y6</accession>
<dbReference type="Proteomes" id="UP000885826">
    <property type="component" value="Unassembled WGS sequence"/>
</dbReference>
<name>A0A9C9K0Y6_UNCW3</name>